<organism evidence="1">
    <name type="scientific">marine sediment metagenome</name>
    <dbReference type="NCBI Taxonomy" id="412755"/>
    <lineage>
        <taxon>unclassified sequences</taxon>
        <taxon>metagenomes</taxon>
        <taxon>ecological metagenomes</taxon>
    </lineage>
</organism>
<protein>
    <submittedName>
        <fullName evidence="1">Uncharacterized protein</fullName>
    </submittedName>
</protein>
<dbReference type="AlphaFoldDB" id="X1NKA8"/>
<name>X1NKA8_9ZZZZ</name>
<proteinExistence type="predicted"/>
<gene>
    <name evidence="1" type="ORF">S06H3_32173</name>
</gene>
<dbReference type="EMBL" id="BARV01019106">
    <property type="protein sequence ID" value="GAI27245.1"/>
    <property type="molecule type" value="Genomic_DNA"/>
</dbReference>
<accession>X1NKA8</accession>
<sequence length="63" mass="7845">MDKKLLNKDCTSCKHFRSYYEEYDFDELEPRWCGRCLNELRENDDDYVQEGDICDLWDIEKRR</sequence>
<comment type="caution">
    <text evidence="1">The sequence shown here is derived from an EMBL/GenBank/DDBJ whole genome shotgun (WGS) entry which is preliminary data.</text>
</comment>
<evidence type="ECO:0000313" key="1">
    <source>
        <dbReference type="EMBL" id="GAI27245.1"/>
    </source>
</evidence>
<reference evidence="1" key="1">
    <citation type="journal article" date="2014" name="Front. Microbiol.">
        <title>High frequency of phylogenetically diverse reductive dehalogenase-homologous genes in deep subseafloor sedimentary metagenomes.</title>
        <authorList>
            <person name="Kawai M."/>
            <person name="Futagami T."/>
            <person name="Toyoda A."/>
            <person name="Takaki Y."/>
            <person name="Nishi S."/>
            <person name="Hori S."/>
            <person name="Arai W."/>
            <person name="Tsubouchi T."/>
            <person name="Morono Y."/>
            <person name="Uchiyama I."/>
            <person name="Ito T."/>
            <person name="Fujiyama A."/>
            <person name="Inagaki F."/>
            <person name="Takami H."/>
        </authorList>
    </citation>
    <scope>NUCLEOTIDE SEQUENCE</scope>
    <source>
        <strain evidence="1">Expedition CK06-06</strain>
    </source>
</reference>